<dbReference type="Proteomes" id="UP000023152">
    <property type="component" value="Unassembled WGS sequence"/>
</dbReference>
<name>X6P9A7_RETFI</name>
<evidence type="ECO:0000256" key="1">
    <source>
        <dbReference type="SAM" id="MobiDB-lite"/>
    </source>
</evidence>
<evidence type="ECO:0000313" key="2">
    <source>
        <dbReference type="EMBL" id="ETO34222.1"/>
    </source>
</evidence>
<gene>
    <name evidence="2" type="ORF">RFI_02874</name>
</gene>
<comment type="caution">
    <text evidence="2">The sequence shown here is derived from an EMBL/GenBank/DDBJ whole genome shotgun (WGS) entry which is preliminary data.</text>
</comment>
<dbReference type="AlphaFoldDB" id="X6P9A7"/>
<reference evidence="2 3" key="1">
    <citation type="journal article" date="2013" name="Curr. Biol.">
        <title>The Genome of the Foraminiferan Reticulomyxa filosa.</title>
        <authorList>
            <person name="Glockner G."/>
            <person name="Hulsmann N."/>
            <person name="Schleicher M."/>
            <person name="Noegel A.A."/>
            <person name="Eichinger L."/>
            <person name="Gallinger C."/>
            <person name="Pawlowski J."/>
            <person name="Sierra R."/>
            <person name="Euteneuer U."/>
            <person name="Pillet L."/>
            <person name="Moustafa A."/>
            <person name="Platzer M."/>
            <person name="Groth M."/>
            <person name="Szafranski K."/>
            <person name="Schliwa M."/>
        </authorList>
    </citation>
    <scope>NUCLEOTIDE SEQUENCE [LARGE SCALE GENOMIC DNA]</scope>
</reference>
<dbReference type="EMBL" id="ASPP01002757">
    <property type="protein sequence ID" value="ETO34222.1"/>
    <property type="molecule type" value="Genomic_DNA"/>
</dbReference>
<sequence length="144" mass="15552">YLSGPSPSLTIDGIGGGSLPVNPNLTPLTVLNCNGLNLLSQNNVIEIGTNVLTDDKNKHGNDDHFHAKSNSDTGPQKIGAGVLMNTTEAEIWTEKKKTRQHNTRNKSVHCDEPDIVIESPHQLSTILSLMELQTNPTNSQHVAP</sequence>
<feature type="region of interest" description="Disordered" evidence="1">
    <location>
        <begin position="58"/>
        <end position="79"/>
    </location>
</feature>
<accession>X6P9A7</accession>
<protein>
    <submittedName>
        <fullName evidence="2">Uncharacterized protein</fullName>
    </submittedName>
</protein>
<feature type="non-terminal residue" evidence="2">
    <location>
        <position position="1"/>
    </location>
</feature>
<organism evidence="2 3">
    <name type="scientific">Reticulomyxa filosa</name>
    <dbReference type="NCBI Taxonomy" id="46433"/>
    <lineage>
        <taxon>Eukaryota</taxon>
        <taxon>Sar</taxon>
        <taxon>Rhizaria</taxon>
        <taxon>Retaria</taxon>
        <taxon>Foraminifera</taxon>
        <taxon>Monothalamids</taxon>
        <taxon>Reticulomyxidae</taxon>
        <taxon>Reticulomyxa</taxon>
    </lineage>
</organism>
<keyword evidence="3" id="KW-1185">Reference proteome</keyword>
<evidence type="ECO:0000313" key="3">
    <source>
        <dbReference type="Proteomes" id="UP000023152"/>
    </source>
</evidence>
<proteinExistence type="predicted"/>